<sequence length="98" mass="10957">MFELLKRAIEERICLEIYYPPGYRTVEPHALGYGSDGQILARVYQTSGSSASGEPTHWKLLRFDRMSNASDTGIQFSEPRIGYKRGDKAMSGGIIAEL</sequence>
<evidence type="ECO:0000313" key="1">
    <source>
        <dbReference type="EMBL" id="MCW1931158.1"/>
    </source>
</evidence>
<organism evidence="1 2">
    <name type="scientific">Pararhodobacter zhoushanensis</name>
    <dbReference type="NCBI Taxonomy" id="2479545"/>
    <lineage>
        <taxon>Bacteria</taxon>
        <taxon>Pseudomonadati</taxon>
        <taxon>Pseudomonadota</taxon>
        <taxon>Alphaproteobacteria</taxon>
        <taxon>Rhodobacterales</taxon>
        <taxon>Paracoccaceae</taxon>
        <taxon>Pararhodobacter</taxon>
    </lineage>
</organism>
<dbReference type="RefSeq" id="WP_264504305.1">
    <property type="nucleotide sequence ID" value="NZ_JAPDFL010000001.1"/>
</dbReference>
<protein>
    <submittedName>
        <fullName evidence="1">WYL domain-containing protein</fullName>
    </submittedName>
</protein>
<dbReference type="EMBL" id="JAPDFL010000001">
    <property type="protein sequence ID" value="MCW1931158.1"/>
    <property type="molecule type" value="Genomic_DNA"/>
</dbReference>
<gene>
    <name evidence="1" type="ORF">OKW52_02450</name>
</gene>
<name>A0ABT3GUD1_9RHOB</name>
<comment type="caution">
    <text evidence="1">The sequence shown here is derived from an EMBL/GenBank/DDBJ whole genome shotgun (WGS) entry which is preliminary data.</text>
</comment>
<accession>A0ABT3GUD1</accession>
<proteinExistence type="predicted"/>
<dbReference type="PROSITE" id="PS52050">
    <property type="entry name" value="WYL"/>
    <property type="match status" value="1"/>
</dbReference>
<reference evidence="1 2" key="1">
    <citation type="submission" date="2022-10" db="EMBL/GenBank/DDBJ databases">
        <title>Pararhodobacter sp. nov., isolated from marine algae.</title>
        <authorList>
            <person name="Choi B.J."/>
            <person name="Kim J.M."/>
            <person name="Lee J.K."/>
            <person name="Choi D.G."/>
            <person name="Jeon C.O."/>
        </authorList>
    </citation>
    <scope>NUCLEOTIDE SEQUENCE [LARGE SCALE GENOMIC DNA]</scope>
    <source>
        <strain evidence="1 2">ZQ420</strain>
    </source>
</reference>
<keyword evidence="2" id="KW-1185">Reference proteome</keyword>
<evidence type="ECO:0000313" key="2">
    <source>
        <dbReference type="Proteomes" id="UP001208938"/>
    </source>
</evidence>
<dbReference type="Proteomes" id="UP001208938">
    <property type="component" value="Unassembled WGS sequence"/>
</dbReference>